<dbReference type="RefSeq" id="WP_227529651.1">
    <property type="nucleotide sequence ID" value="NZ_JAGTTM010000001.1"/>
</dbReference>
<keyword evidence="4 7" id="KW-0812">Transmembrane</keyword>
<feature type="transmembrane region" description="Helical" evidence="7">
    <location>
        <begin position="285"/>
        <end position="305"/>
    </location>
</feature>
<evidence type="ECO:0000256" key="2">
    <source>
        <dbReference type="ARBA" id="ARBA00022448"/>
    </source>
</evidence>
<evidence type="ECO:0000313" key="10">
    <source>
        <dbReference type="EMBL" id="MCC2028378.1"/>
    </source>
</evidence>
<keyword evidence="11" id="KW-1185">Reference proteome</keyword>
<evidence type="ECO:0000256" key="7">
    <source>
        <dbReference type="RuleBase" id="RU363032"/>
    </source>
</evidence>
<keyword evidence="5 7" id="KW-1133">Transmembrane helix</keyword>
<dbReference type="Gene3D" id="1.10.3720.10">
    <property type="entry name" value="MetI-like"/>
    <property type="match status" value="1"/>
</dbReference>
<comment type="subcellular location">
    <subcellularLocation>
        <location evidence="1 7">Cell membrane</location>
        <topology evidence="1 7">Multi-pass membrane protein</topology>
    </subcellularLocation>
</comment>
<dbReference type="InterPro" id="IPR051393">
    <property type="entry name" value="ABC_transporter_permease"/>
</dbReference>
<evidence type="ECO:0000256" key="3">
    <source>
        <dbReference type="ARBA" id="ARBA00022475"/>
    </source>
</evidence>
<gene>
    <name evidence="10" type="ORF">KEC56_02350</name>
</gene>
<feature type="transmembrane region" description="Helical" evidence="7">
    <location>
        <begin position="34"/>
        <end position="53"/>
    </location>
</feature>
<dbReference type="InterPro" id="IPR000515">
    <property type="entry name" value="MetI-like"/>
</dbReference>
<dbReference type="SUPFAM" id="SSF161098">
    <property type="entry name" value="MetI-like"/>
    <property type="match status" value="1"/>
</dbReference>
<dbReference type="GO" id="GO:0055085">
    <property type="term" value="P:transmembrane transport"/>
    <property type="evidence" value="ECO:0007669"/>
    <property type="project" value="InterPro"/>
</dbReference>
<dbReference type="PANTHER" id="PTHR30193">
    <property type="entry name" value="ABC TRANSPORTER PERMEASE PROTEIN"/>
    <property type="match status" value="1"/>
</dbReference>
<proteinExistence type="inferred from homology"/>
<feature type="transmembrane region" description="Helical" evidence="7">
    <location>
        <begin position="129"/>
        <end position="150"/>
    </location>
</feature>
<keyword evidence="6 7" id="KW-0472">Membrane</keyword>
<dbReference type="AlphaFoldDB" id="A0A9X1S070"/>
<dbReference type="CDD" id="cd06261">
    <property type="entry name" value="TM_PBP2"/>
    <property type="match status" value="1"/>
</dbReference>
<evidence type="ECO:0000256" key="8">
    <source>
        <dbReference type="SAM" id="MobiDB-lite"/>
    </source>
</evidence>
<dbReference type="GO" id="GO:0005886">
    <property type="term" value="C:plasma membrane"/>
    <property type="evidence" value="ECO:0007669"/>
    <property type="project" value="UniProtKB-SubCell"/>
</dbReference>
<dbReference type="EMBL" id="JAGTTM010000001">
    <property type="protein sequence ID" value="MCC2028378.1"/>
    <property type="molecule type" value="Genomic_DNA"/>
</dbReference>
<keyword evidence="3" id="KW-1003">Cell membrane</keyword>
<keyword evidence="2 7" id="KW-0813">Transport</keyword>
<organism evidence="10 11">
    <name type="scientific">Microbacterium tenebrionis</name>
    <dbReference type="NCBI Taxonomy" id="2830665"/>
    <lineage>
        <taxon>Bacteria</taxon>
        <taxon>Bacillati</taxon>
        <taxon>Actinomycetota</taxon>
        <taxon>Actinomycetes</taxon>
        <taxon>Micrococcales</taxon>
        <taxon>Microbacteriaceae</taxon>
        <taxon>Microbacterium</taxon>
    </lineage>
</organism>
<sequence>MTVLEHRQRGAAPAAPRPEPPTPRRRRQVSLTPYLFLLPGVMLFGLFILYPIVQAAQMSFYDWNILRGSASEFIGLDNYIRAFQDDRFWLSLSNSGIYMLLTVPPQIILGLAVAMLLRSKAPAQPLFRVLFYLPVVTSWVVVSLLFKYLFADEGLINYTLGDLLHLTDGDTSWLSGRWTAIVAICALGVWKGVGWSMMIFLAALQGVPQSLEEAARVDGAGWWQRFRAVTLPAIWPAMIFVIVMLVIGGFNVFTSVLLMTGGGPGGQTEVLLTYMYQQAFSDLDFGYGSALAVILTVIVFVASVIQLRAFRDRDGDAA</sequence>
<evidence type="ECO:0000256" key="4">
    <source>
        <dbReference type="ARBA" id="ARBA00022692"/>
    </source>
</evidence>
<feature type="transmembrane region" description="Helical" evidence="7">
    <location>
        <begin position="97"/>
        <end position="117"/>
    </location>
</feature>
<accession>A0A9X1S070</accession>
<dbReference type="PROSITE" id="PS50928">
    <property type="entry name" value="ABC_TM1"/>
    <property type="match status" value="1"/>
</dbReference>
<protein>
    <submittedName>
        <fullName evidence="10">Sugar ABC transporter permease</fullName>
    </submittedName>
</protein>
<feature type="transmembrane region" description="Helical" evidence="7">
    <location>
        <begin position="233"/>
        <end position="253"/>
    </location>
</feature>
<feature type="region of interest" description="Disordered" evidence="8">
    <location>
        <begin position="1"/>
        <end position="26"/>
    </location>
</feature>
<feature type="domain" description="ABC transmembrane type-1" evidence="9">
    <location>
        <begin position="92"/>
        <end position="306"/>
    </location>
</feature>
<evidence type="ECO:0000256" key="5">
    <source>
        <dbReference type="ARBA" id="ARBA00022989"/>
    </source>
</evidence>
<reference evidence="10" key="1">
    <citation type="submission" date="2021-04" db="EMBL/GenBank/DDBJ databases">
        <title>Microbacterium tenobrionis sp. nov. and Microbacterium allomyrinae sp. nov., isolated from larvae of Tenobrio molitor and Allomyrina dichotoma, respectively.</title>
        <authorList>
            <person name="Lee S.D."/>
        </authorList>
    </citation>
    <scope>NUCLEOTIDE SEQUENCE</scope>
    <source>
        <strain evidence="10">YMB-B2</strain>
    </source>
</reference>
<dbReference type="Proteomes" id="UP001139289">
    <property type="component" value="Unassembled WGS sequence"/>
</dbReference>
<comment type="similarity">
    <text evidence="7">Belongs to the binding-protein-dependent transport system permease family.</text>
</comment>
<comment type="caution">
    <text evidence="10">The sequence shown here is derived from an EMBL/GenBank/DDBJ whole genome shotgun (WGS) entry which is preliminary data.</text>
</comment>
<evidence type="ECO:0000256" key="6">
    <source>
        <dbReference type="ARBA" id="ARBA00023136"/>
    </source>
</evidence>
<name>A0A9X1S070_9MICO</name>
<dbReference type="PANTHER" id="PTHR30193:SF37">
    <property type="entry name" value="INNER MEMBRANE ABC TRANSPORTER PERMEASE PROTEIN YCJO"/>
    <property type="match status" value="1"/>
</dbReference>
<evidence type="ECO:0000259" key="9">
    <source>
        <dbReference type="PROSITE" id="PS50928"/>
    </source>
</evidence>
<evidence type="ECO:0000313" key="11">
    <source>
        <dbReference type="Proteomes" id="UP001139289"/>
    </source>
</evidence>
<feature type="transmembrane region" description="Helical" evidence="7">
    <location>
        <begin position="178"/>
        <end position="204"/>
    </location>
</feature>
<dbReference type="InterPro" id="IPR035906">
    <property type="entry name" value="MetI-like_sf"/>
</dbReference>
<dbReference type="Pfam" id="PF00528">
    <property type="entry name" value="BPD_transp_1"/>
    <property type="match status" value="1"/>
</dbReference>
<evidence type="ECO:0000256" key="1">
    <source>
        <dbReference type="ARBA" id="ARBA00004651"/>
    </source>
</evidence>